<feature type="repeat" description="ANK" evidence="3">
    <location>
        <begin position="508"/>
        <end position="540"/>
    </location>
</feature>
<dbReference type="SMART" id="SM00248">
    <property type="entry name" value="ANK"/>
    <property type="match status" value="4"/>
</dbReference>
<accession>A0AA35Q0G8</accession>
<dbReference type="AlphaFoldDB" id="A0AA35Q0G8"/>
<name>A0AA35Q0G8_9HYPO</name>
<evidence type="ECO:0000256" key="1">
    <source>
        <dbReference type="ARBA" id="ARBA00022737"/>
    </source>
</evidence>
<evidence type="ECO:0000313" key="5">
    <source>
        <dbReference type="Proteomes" id="UP001160390"/>
    </source>
</evidence>
<dbReference type="InterPro" id="IPR050745">
    <property type="entry name" value="Multifunctional_regulatory"/>
</dbReference>
<gene>
    <name evidence="4" type="ORF">CCHLO57077_00017404</name>
</gene>
<proteinExistence type="predicted"/>
<dbReference type="Proteomes" id="UP001160390">
    <property type="component" value="Unassembled WGS sequence"/>
</dbReference>
<dbReference type="PANTHER" id="PTHR24189:SF50">
    <property type="entry name" value="ANKYRIN REPEAT AND SOCS BOX PROTEIN 2"/>
    <property type="match status" value="1"/>
</dbReference>
<organism evidence="4 5">
    <name type="scientific">Clonostachys chloroleuca</name>
    <dbReference type="NCBI Taxonomy" id="1926264"/>
    <lineage>
        <taxon>Eukaryota</taxon>
        <taxon>Fungi</taxon>
        <taxon>Dikarya</taxon>
        <taxon>Ascomycota</taxon>
        <taxon>Pezizomycotina</taxon>
        <taxon>Sordariomycetes</taxon>
        <taxon>Hypocreomycetidae</taxon>
        <taxon>Hypocreales</taxon>
        <taxon>Bionectriaceae</taxon>
        <taxon>Clonostachys</taxon>
    </lineage>
</organism>
<dbReference type="InterPro" id="IPR036770">
    <property type="entry name" value="Ankyrin_rpt-contain_sf"/>
</dbReference>
<reference evidence="4" key="1">
    <citation type="submission" date="2023-01" db="EMBL/GenBank/DDBJ databases">
        <authorList>
            <person name="Piombo E."/>
        </authorList>
    </citation>
    <scope>NUCLEOTIDE SEQUENCE</scope>
</reference>
<dbReference type="Pfam" id="PF12796">
    <property type="entry name" value="Ank_2"/>
    <property type="match status" value="1"/>
</dbReference>
<evidence type="ECO:0000256" key="2">
    <source>
        <dbReference type="ARBA" id="ARBA00023043"/>
    </source>
</evidence>
<protein>
    <submittedName>
        <fullName evidence="4">Uncharacterized protein</fullName>
    </submittedName>
</protein>
<dbReference type="PANTHER" id="PTHR24189">
    <property type="entry name" value="MYOTROPHIN"/>
    <property type="match status" value="1"/>
</dbReference>
<dbReference type="SUPFAM" id="SSF48403">
    <property type="entry name" value="Ankyrin repeat"/>
    <property type="match status" value="1"/>
</dbReference>
<dbReference type="EMBL" id="CABFNP030001081">
    <property type="protein sequence ID" value="CAI6091098.1"/>
    <property type="molecule type" value="Genomic_DNA"/>
</dbReference>
<comment type="caution">
    <text evidence="4">The sequence shown here is derived from an EMBL/GenBank/DDBJ whole genome shotgun (WGS) entry which is preliminary data.</text>
</comment>
<dbReference type="PROSITE" id="PS50297">
    <property type="entry name" value="ANK_REP_REGION"/>
    <property type="match status" value="1"/>
</dbReference>
<dbReference type="Gene3D" id="1.25.40.20">
    <property type="entry name" value="Ankyrin repeat-containing domain"/>
    <property type="match status" value="1"/>
</dbReference>
<evidence type="ECO:0000256" key="3">
    <source>
        <dbReference type="PROSITE-ProRule" id="PRU00023"/>
    </source>
</evidence>
<keyword evidence="1" id="KW-0677">Repeat</keyword>
<dbReference type="PROSITE" id="PS50088">
    <property type="entry name" value="ANK_REPEAT"/>
    <property type="match status" value="1"/>
</dbReference>
<evidence type="ECO:0000313" key="4">
    <source>
        <dbReference type="EMBL" id="CAI6091098.1"/>
    </source>
</evidence>
<keyword evidence="2 3" id="KW-0040">ANK repeat</keyword>
<sequence>MQRTYDRNYLGAFNILLEAGADVNSLFPLRREYSHLLEEMETSREWYPTCLDWGFQKDGKLFDLMLLRSSSTDGRLTRHGVLRAAMHGKSALSAYLRSRDSLLDGQTKNFLELVMREQLLMFEGCEFFNVSALKTLIDFEVQIHTSDYPEYCSRLLRDARCGISNETYELLGRFFQDCPSVSAEAISEAVSEEGTTLLQFLSKLSIEIGDIGLHALLRAARIGNFGAVNWLLGAGVNIKGGIRADSGSEGDFTIVTLLIQEIDSHQNIKTKMSMLQHLVDCGAELKERPRDQYADGLLQHVLVQRTKEIRGVRGIEGDHDIVTVIDQKKTAEVLVPWLLDQLGVGSRRIAGAELQALFAAASTHSRNSRLILNRLYTSYGLPPCPEAVLAILILSTNRQNRQAGEDELIQDVIQKSASIDMYAKAEGYDCWYTPLQAAASVCNGPLVLQLLDHGADINAPPRGFNGSTALQAICLWYPLSGEERNLQQKLVNLLVKNGANINAEHEAGGWTALMASAIRGDVELAAVLLAHGADPNLHVTRRFETEPESTLDVSTGRCDMTKLLRDAGALSARRGTTGYEGAILYAEIRGNHAVVRILKGHIEQQEKQFRIRPELRVCHDAVMKKMDKQDAERREKSLQHED</sequence>
<dbReference type="InterPro" id="IPR002110">
    <property type="entry name" value="Ankyrin_rpt"/>
</dbReference>
<keyword evidence="5" id="KW-1185">Reference proteome</keyword>